<sequence length="137" mass="15405">MKLQKMTQAWFDLPGDPDGAAFEIKHLRAGEIAKITEATSKRRFEFRKGESGELEPIPIFETDGAGERERVIAEAVAGWKNILDADGAPLECTAENRLRLCRELSEADFAALVLFVQDCRRKLAAEIKKQDEAREKN</sequence>
<gene>
    <name evidence="1" type="ORF">SAMN05661003_10516</name>
</gene>
<reference evidence="2" key="1">
    <citation type="submission" date="2016-10" db="EMBL/GenBank/DDBJ databases">
        <authorList>
            <person name="Varghese N."/>
            <person name="Submissions S."/>
        </authorList>
    </citation>
    <scope>NUCLEOTIDE SEQUENCE [LARGE SCALE GENOMIC DNA]</scope>
    <source>
        <strain evidence="2">DSM 8987</strain>
    </source>
</reference>
<organism evidence="1 2">
    <name type="scientific">Desulfuromonas thiophila</name>
    <dbReference type="NCBI Taxonomy" id="57664"/>
    <lineage>
        <taxon>Bacteria</taxon>
        <taxon>Pseudomonadati</taxon>
        <taxon>Thermodesulfobacteriota</taxon>
        <taxon>Desulfuromonadia</taxon>
        <taxon>Desulfuromonadales</taxon>
        <taxon>Desulfuromonadaceae</taxon>
        <taxon>Desulfuromonas</taxon>
    </lineage>
</organism>
<name>A0A1G7B1B4_9BACT</name>
<dbReference type="RefSeq" id="WP_092077501.1">
    <property type="nucleotide sequence ID" value="NZ_FNAQ01000005.1"/>
</dbReference>
<evidence type="ECO:0000313" key="2">
    <source>
        <dbReference type="Proteomes" id="UP000243205"/>
    </source>
</evidence>
<dbReference type="OrthoDB" id="5459202at2"/>
<dbReference type="STRING" id="57664.SAMN05661003_10516"/>
<dbReference type="Proteomes" id="UP000243205">
    <property type="component" value="Unassembled WGS sequence"/>
</dbReference>
<accession>A0A1G7B1B4</accession>
<evidence type="ECO:0000313" key="1">
    <source>
        <dbReference type="EMBL" id="SDE20879.1"/>
    </source>
</evidence>
<dbReference type="AlphaFoldDB" id="A0A1G7B1B4"/>
<keyword evidence="2" id="KW-1185">Reference proteome</keyword>
<protein>
    <recommendedName>
        <fullName evidence="3">Phage XkdN-like tail assembly chaperone protein, TAC</fullName>
    </recommendedName>
</protein>
<dbReference type="EMBL" id="FNAQ01000005">
    <property type="protein sequence ID" value="SDE20879.1"/>
    <property type="molecule type" value="Genomic_DNA"/>
</dbReference>
<evidence type="ECO:0008006" key="3">
    <source>
        <dbReference type="Google" id="ProtNLM"/>
    </source>
</evidence>
<proteinExistence type="predicted"/>